<name>A0A914I1I3_GLORO</name>
<protein>
    <submittedName>
        <fullName evidence="3">B30.2/SPRY domain-containing protein</fullName>
    </submittedName>
</protein>
<organism evidence="2 3">
    <name type="scientific">Globodera rostochiensis</name>
    <name type="common">Golden nematode worm</name>
    <name type="synonym">Heterodera rostochiensis</name>
    <dbReference type="NCBI Taxonomy" id="31243"/>
    <lineage>
        <taxon>Eukaryota</taxon>
        <taxon>Metazoa</taxon>
        <taxon>Ecdysozoa</taxon>
        <taxon>Nematoda</taxon>
        <taxon>Chromadorea</taxon>
        <taxon>Rhabditida</taxon>
        <taxon>Tylenchina</taxon>
        <taxon>Tylenchomorpha</taxon>
        <taxon>Tylenchoidea</taxon>
        <taxon>Heteroderidae</taxon>
        <taxon>Heteroderinae</taxon>
        <taxon>Globodera</taxon>
    </lineage>
</organism>
<dbReference type="InterPro" id="IPR013320">
    <property type="entry name" value="ConA-like_dom_sf"/>
</dbReference>
<dbReference type="Pfam" id="PF00622">
    <property type="entry name" value="SPRY"/>
    <property type="match status" value="1"/>
</dbReference>
<dbReference type="PROSITE" id="PS50188">
    <property type="entry name" value="B302_SPRY"/>
    <property type="match status" value="1"/>
</dbReference>
<dbReference type="InterPro" id="IPR043136">
    <property type="entry name" value="B30.2/SPRY_sf"/>
</dbReference>
<proteinExistence type="predicted"/>
<dbReference type="SMART" id="SM00449">
    <property type="entry name" value="SPRY"/>
    <property type="match status" value="1"/>
</dbReference>
<dbReference type="Proteomes" id="UP000887572">
    <property type="component" value="Unplaced"/>
</dbReference>
<dbReference type="CDD" id="cd12885">
    <property type="entry name" value="SPRY_RanBP_like"/>
    <property type="match status" value="1"/>
</dbReference>
<dbReference type="WBParaSite" id="Gr19_v10_g6017.t1">
    <property type="protein sequence ID" value="Gr19_v10_g6017.t1"/>
    <property type="gene ID" value="Gr19_v10_g6017"/>
</dbReference>
<evidence type="ECO:0000313" key="3">
    <source>
        <dbReference type="WBParaSite" id="Gr19_v10_g6017.t1"/>
    </source>
</evidence>
<evidence type="ECO:0000259" key="1">
    <source>
        <dbReference type="PROSITE" id="PS50188"/>
    </source>
</evidence>
<feature type="domain" description="B30.2/SPRY" evidence="1">
    <location>
        <begin position="1"/>
        <end position="212"/>
    </location>
</feature>
<accession>A0A914I1I3</accession>
<keyword evidence="2" id="KW-1185">Reference proteome</keyword>
<evidence type="ECO:0000313" key="2">
    <source>
        <dbReference type="Proteomes" id="UP000887572"/>
    </source>
</evidence>
<dbReference type="InterPro" id="IPR003877">
    <property type="entry name" value="SPRY_dom"/>
</dbReference>
<dbReference type="InterPro" id="IPR001870">
    <property type="entry name" value="B30.2/SPRY"/>
</dbReference>
<dbReference type="SUPFAM" id="SSF49899">
    <property type="entry name" value="Concanavalin A-like lectins/glucanases"/>
    <property type="match status" value="1"/>
</dbReference>
<dbReference type="Gene3D" id="2.60.120.920">
    <property type="match status" value="1"/>
</dbReference>
<reference evidence="3" key="1">
    <citation type="submission" date="2022-11" db="UniProtKB">
        <authorList>
            <consortium name="WormBaseParasite"/>
        </authorList>
    </citation>
    <scope>IDENTIFICATION</scope>
</reference>
<sequence>MILKPIAAQFQALPNNINVREIDARKGDIIRRTNPSKSMGFRCMSRETRLSEPARLIVQFTGYYYGYRSVFAKRPIPKGNSGTFYYEVTILEEEYGGIHIGLAKKEMPLDGWVGNYEGTYAYEYCGKFWGHAAAGCRLINRRTYIGGKPKFEKGDVIGCGVDLATGQIIYAKNGHRLDTDGLHVDFGADLFPCISLINPGNKIEANFGPNFKFTLPKKPRK</sequence>
<dbReference type="InterPro" id="IPR044736">
    <property type="entry name" value="Gid1/RanBPM/SPLA_SPRY"/>
</dbReference>
<dbReference type="AlphaFoldDB" id="A0A914I1I3"/>